<keyword evidence="2" id="KW-0677">Repeat</keyword>
<evidence type="ECO:0000313" key="5">
    <source>
        <dbReference type="Proteomes" id="UP001497516"/>
    </source>
</evidence>
<organism evidence="4 5">
    <name type="scientific">Linum trigynum</name>
    <dbReference type="NCBI Taxonomy" id="586398"/>
    <lineage>
        <taxon>Eukaryota</taxon>
        <taxon>Viridiplantae</taxon>
        <taxon>Streptophyta</taxon>
        <taxon>Embryophyta</taxon>
        <taxon>Tracheophyta</taxon>
        <taxon>Spermatophyta</taxon>
        <taxon>Magnoliopsida</taxon>
        <taxon>eudicotyledons</taxon>
        <taxon>Gunneridae</taxon>
        <taxon>Pentapetalae</taxon>
        <taxon>rosids</taxon>
        <taxon>fabids</taxon>
        <taxon>Malpighiales</taxon>
        <taxon>Linaceae</taxon>
        <taxon>Linum</taxon>
    </lineage>
</organism>
<dbReference type="Pfam" id="PF01657">
    <property type="entry name" value="Stress-antifung"/>
    <property type="match status" value="1"/>
</dbReference>
<evidence type="ECO:0000256" key="1">
    <source>
        <dbReference type="ARBA" id="ARBA00022729"/>
    </source>
</evidence>
<gene>
    <name evidence="4" type="ORF">LTRI10_LOCUS4994</name>
</gene>
<dbReference type="Proteomes" id="UP001497516">
    <property type="component" value="Chromosome 1"/>
</dbReference>
<keyword evidence="5" id="KW-1185">Reference proteome</keyword>
<protein>
    <recommendedName>
        <fullName evidence="3">Gnk2-homologous domain-containing protein</fullName>
    </recommendedName>
</protein>
<keyword evidence="1" id="KW-0732">Signal</keyword>
<dbReference type="PROSITE" id="PS51473">
    <property type="entry name" value="GNK2"/>
    <property type="match status" value="1"/>
</dbReference>
<name>A0AAV2CLB4_9ROSI</name>
<dbReference type="InterPro" id="IPR038408">
    <property type="entry name" value="GNK2_sf"/>
</dbReference>
<reference evidence="4 5" key="1">
    <citation type="submission" date="2024-04" db="EMBL/GenBank/DDBJ databases">
        <authorList>
            <person name="Fracassetti M."/>
        </authorList>
    </citation>
    <scope>NUCLEOTIDE SEQUENCE [LARGE SCALE GENOMIC DNA]</scope>
</reference>
<evidence type="ECO:0000313" key="4">
    <source>
        <dbReference type="EMBL" id="CAL1357355.1"/>
    </source>
</evidence>
<accession>A0AAV2CLB4</accession>
<sequence>MGVQVRSLEARMATLLMSLLILTTINGGVMIFSAEAALDPLCGASHEWFCSPNDSSPPDVQVKIFEQLTPSMACVPIHSSSEDVIYAYVHSYCVDANDPKCDDCLKRATELIRYHCYGKDGAQYGTEQCCVRYEKEKFC</sequence>
<evidence type="ECO:0000259" key="3">
    <source>
        <dbReference type="PROSITE" id="PS51473"/>
    </source>
</evidence>
<dbReference type="EMBL" id="OZ034813">
    <property type="protein sequence ID" value="CAL1357355.1"/>
    <property type="molecule type" value="Genomic_DNA"/>
</dbReference>
<dbReference type="Gene3D" id="3.30.430.20">
    <property type="entry name" value="Gnk2 domain, C-X8-C-X2-C motif"/>
    <property type="match status" value="1"/>
</dbReference>
<feature type="domain" description="Gnk2-homologous" evidence="3">
    <location>
        <begin position="38"/>
        <end position="138"/>
    </location>
</feature>
<dbReference type="AlphaFoldDB" id="A0AAV2CLB4"/>
<evidence type="ECO:0000256" key="2">
    <source>
        <dbReference type="ARBA" id="ARBA00022737"/>
    </source>
</evidence>
<dbReference type="InterPro" id="IPR002902">
    <property type="entry name" value="GNK2"/>
</dbReference>
<proteinExistence type="predicted"/>